<organism evidence="1 2">
    <name type="scientific">Sphaerodactylus townsendi</name>
    <dbReference type="NCBI Taxonomy" id="933632"/>
    <lineage>
        <taxon>Eukaryota</taxon>
        <taxon>Metazoa</taxon>
        <taxon>Chordata</taxon>
        <taxon>Craniata</taxon>
        <taxon>Vertebrata</taxon>
        <taxon>Euteleostomi</taxon>
        <taxon>Lepidosauria</taxon>
        <taxon>Squamata</taxon>
        <taxon>Bifurcata</taxon>
        <taxon>Gekkota</taxon>
        <taxon>Sphaerodactylidae</taxon>
        <taxon>Sphaerodactylus</taxon>
    </lineage>
</organism>
<keyword evidence="2" id="KW-1185">Reference proteome</keyword>
<evidence type="ECO:0000313" key="2">
    <source>
        <dbReference type="Proteomes" id="UP000827872"/>
    </source>
</evidence>
<protein>
    <submittedName>
        <fullName evidence="1">Uncharacterized protein</fullName>
    </submittedName>
</protein>
<proteinExistence type="predicted"/>
<reference evidence="1" key="1">
    <citation type="submission" date="2021-08" db="EMBL/GenBank/DDBJ databases">
        <title>The first chromosome-level gecko genome reveals the dynamic sex chromosomes of Neotropical dwarf geckos (Sphaerodactylidae: Sphaerodactylus).</title>
        <authorList>
            <person name="Pinto B.J."/>
            <person name="Keating S.E."/>
            <person name="Gamble T."/>
        </authorList>
    </citation>
    <scope>NUCLEOTIDE SEQUENCE</scope>
    <source>
        <strain evidence="1">TG3544</strain>
    </source>
</reference>
<gene>
    <name evidence="1" type="ORF">K3G42_012189</name>
</gene>
<name>A0ACB8G9C0_9SAUR</name>
<dbReference type="Proteomes" id="UP000827872">
    <property type="component" value="Linkage Group LG01"/>
</dbReference>
<sequence>MDEALKLEQSCRYGLCLHHNIVQVFCFLFLAGSPFCTEVLTLLHPIRILGIFSGGKMTLTFLLPLLGLFLCGERGFCLVPPNKLQQMSETGSKYIDREVENAISGVKQMKTLMDETNSDHQKMLNTLEDTKKKKEEALLLAKETEQKLTAKQEVCNETMLALWEECKPCLKQTCMRFYSRTCHSGAGLVGRQLEELLNHTSPFSIWVNGERVDSLMDQTEEQDRRLHDLEERYGVMADGVDDLFQESRQASGRLPPSSGFFPSNFWNPFSGIGFPFTRSRVARNVHSFFPSRLFPTEDFSQLFRPLLEAFEHDPWLGGNHGSWLDRFPTEARNFSNDRMVCREIRRNSSGCLRMKGKCEKCQAILDVDCSQTDPDQSRLRERFEDALRRAEQFSRTYDNLFKTFQEGMFNTTSLLDQLNSQFGWVSRLANLTRSNNRPLRVSTVLSKSSNPEDPSKPSDTEVTIQLFDSEPQHLTVPGSIPWEDPKFMEIVAEEALRHFKDTEVL</sequence>
<comment type="caution">
    <text evidence="1">The sequence shown here is derived from an EMBL/GenBank/DDBJ whole genome shotgun (WGS) entry which is preliminary data.</text>
</comment>
<accession>A0ACB8G9C0</accession>
<dbReference type="EMBL" id="CM037614">
    <property type="protein sequence ID" value="KAH8016119.1"/>
    <property type="molecule type" value="Genomic_DNA"/>
</dbReference>
<evidence type="ECO:0000313" key="1">
    <source>
        <dbReference type="EMBL" id="KAH8016119.1"/>
    </source>
</evidence>